<dbReference type="SUPFAM" id="SSF74650">
    <property type="entry name" value="Galactose mutarotase-like"/>
    <property type="match status" value="1"/>
</dbReference>
<dbReference type="Gene3D" id="2.70.98.10">
    <property type="match status" value="1"/>
</dbReference>
<keyword evidence="9 11" id="KW-0413">Isomerase</keyword>
<dbReference type="RefSeq" id="WP_412441874.1">
    <property type="nucleotide sequence ID" value="NZ_CACRUT010000006.1"/>
</dbReference>
<comment type="cofactor">
    <cofactor evidence="2">
        <name>Ca(2+)</name>
        <dbReference type="ChEBI" id="CHEBI:29108"/>
    </cofactor>
</comment>
<comment type="catalytic activity">
    <reaction evidence="1 11">
        <text>alpha-D-glucose = beta-D-glucose</text>
        <dbReference type="Rhea" id="RHEA:10264"/>
        <dbReference type="ChEBI" id="CHEBI:15903"/>
        <dbReference type="ChEBI" id="CHEBI:17925"/>
        <dbReference type="EC" id="5.1.3.3"/>
    </reaction>
</comment>
<dbReference type="InterPro" id="IPR008183">
    <property type="entry name" value="Aldose_1/G6P_1-epimerase"/>
</dbReference>
<dbReference type="InterPro" id="IPR014718">
    <property type="entry name" value="GH-type_carb-bd"/>
</dbReference>
<dbReference type="GO" id="GO:0005737">
    <property type="term" value="C:cytoplasm"/>
    <property type="evidence" value="ECO:0007669"/>
    <property type="project" value="TreeGrafter"/>
</dbReference>
<dbReference type="EMBL" id="CACRUT010000006">
    <property type="protein sequence ID" value="VYT81053.1"/>
    <property type="molecule type" value="Genomic_DNA"/>
</dbReference>
<proteinExistence type="inferred from homology"/>
<dbReference type="Pfam" id="PF01263">
    <property type="entry name" value="Aldose_epim"/>
    <property type="match status" value="1"/>
</dbReference>
<feature type="active site" description="Proton acceptor" evidence="12">
    <location>
        <position position="299"/>
    </location>
</feature>
<comment type="subunit">
    <text evidence="5">Monomer.</text>
</comment>
<dbReference type="AlphaFoldDB" id="A0A6N2ZQT4"/>
<organism evidence="14">
    <name type="scientific">Paraprevotella clara</name>
    <dbReference type="NCBI Taxonomy" id="454154"/>
    <lineage>
        <taxon>Bacteria</taxon>
        <taxon>Pseudomonadati</taxon>
        <taxon>Bacteroidota</taxon>
        <taxon>Bacteroidia</taxon>
        <taxon>Bacteroidales</taxon>
        <taxon>Prevotellaceae</taxon>
        <taxon>Paraprevotella</taxon>
    </lineage>
</organism>
<dbReference type="PANTHER" id="PTHR10091">
    <property type="entry name" value="ALDOSE-1-EPIMERASE"/>
    <property type="match status" value="1"/>
</dbReference>
<dbReference type="PANTHER" id="PTHR10091:SF0">
    <property type="entry name" value="GALACTOSE MUTAROTASE"/>
    <property type="match status" value="1"/>
</dbReference>
<feature type="binding site" evidence="13">
    <location>
        <begin position="77"/>
        <end position="78"/>
    </location>
    <ligand>
        <name>beta-D-galactose</name>
        <dbReference type="ChEBI" id="CHEBI:27667"/>
    </ligand>
</feature>
<evidence type="ECO:0000256" key="3">
    <source>
        <dbReference type="ARBA" id="ARBA00005028"/>
    </source>
</evidence>
<keyword evidence="10 11" id="KW-0119">Carbohydrate metabolism</keyword>
<dbReference type="PIRSF" id="PIRSF005096">
    <property type="entry name" value="GALM"/>
    <property type="match status" value="1"/>
</dbReference>
<dbReference type="InterPro" id="IPR018052">
    <property type="entry name" value="Ald1_epimerase_CS"/>
</dbReference>
<dbReference type="GO" id="GO:0033499">
    <property type="term" value="P:galactose catabolic process via UDP-galactose, Leloir pathway"/>
    <property type="evidence" value="ECO:0007669"/>
    <property type="project" value="TreeGrafter"/>
</dbReference>
<evidence type="ECO:0000256" key="8">
    <source>
        <dbReference type="ARBA" id="ARBA00022837"/>
    </source>
</evidence>
<dbReference type="InterPro" id="IPR015443">
    <property type="entry name" value="Aldose_1-epimerase"/>
</dbReference>
<accession>A0A6N2ZQT4</accession>
<evidence type="ECO:0000256" key="4">
    <source>
        <dbReference type="ARBA" id="ARBA00006206"/>
    </source>
</evidence>
<evidence type="ECO:0000256" key="7">
    <source>
        <dbReference type="ARBA" id="ARBA00014165"/>
    </source>
</evidence>
<evidence type="ECO:0000256" key="13">
    <source>
        <dbReference type="PIRSR" id="PIRSR005096-3"/>
    </source>
</evidence>
<reference evidence="14" key="1">
    <citation type="submission" date="2019-11" db="EMBL/GenBank/DDBJ databases">
        <authorList>
            <person name="Feng L."/>
        </authorList>
    </citation>
    <scope>NUCLEOTIDE SEQUENCE</scope>
    <source>
        <strain evidence="14">PclaraLFYP37</strain>
    </source>
</reference>
<evidence type="ECO:0000256" key="6">
    <source>
        <dbReference type="ARBA" id="ARBA00013185"/>
    </source>
</evidence>
<evidence type="ECO:0000256" key="2">
    <source>
        <dbReference type="ARBA" id="ARBA00001913"/>
    </source>
</evidence>
<comment type="pathway">
    <text evidence="3 11">Carbohydrate metabolism; hexose metabolism.</text>
</comment>
<evidence type="ECO:0000313" key="14">
    <source>
        <dbReference type="EMBL" id="VYT81053.1"/>
    </source>
</evidence>
<gene>
    <name evidence="14" type="primary">mro_3</name>
    <name evidence="14" type="ORF">PCLFYP37_01181</name>
</gene>
<evidence type="ECO:0000256" key="10">
    <source>
        <dbReference type="ARBA" id="ARBA00023277"/>
    </source>
</evidence>
<sequence>MRIDTQVICNMPTGTPVYGFRLTNSIGAVVELTNWGARWLSAIVPDKHGEMANVLVSPTDLLSDEFYMGAIVGRFANRIGGARLCIDGQTYELEKNDGQNTNHGGFSGFDRMLWDWEVLDEGVHFTRLSPDGEGGYPGNVRITVEYRWNDDNELSIRYYGTTDRATYLNLTNHAYFNLGDKGEKITGHVLRIPSHTMLDTTPQFIPTGKQVKVDGTPFDFTFAKPIGQDLYADHEQLKWNKGYNHCYVLKTEKSPDMVEAVRLSEPTTGRSLTVKTDLPSVLLYTAGYYVHPDTAVCLETQYYPDTPSHPDYPSCLLRPGEEYRQTTVFRFDTE</sequence>
<dbReference type="PROSITE" id="PS00545">
    <property type="entry name" value="ALDOSE_1_EPIMERASE"/>
    <property type="match status" value="1"/>
</dbReference>
<dbReference type="GO" id="GO:0006006">
    <property type="term" value="P:glucose metabolic process"/>
    <property type="evidence" value="ECO:0007669"/>
    <property type="project" value="TreeGrafter"/>
</dbReference>
<name>A0A6N2ZQT4_9BACT</name>
<comment type="similarity">
    <text evidence="4 11">Belongs to the aldose epimerase family.</text>
</comment>
<feature type="binding site" evidence="13">
    <location>
        <begin position="173"/>
        <end position="175"/>
    </location>
    <ligand>
        <name>beta-D-galactose</name>
        <dbReference type="ChEBI" id="CHEBI:27667"/>
    </ligand>
</feature>
<keyword evidence="8" id="KW-0106">Calcium</keyword>
<evidence type="ECO:0000256" key="5">
    <source>
        <dbReference type="ARBA" id="ARBA00011245"/>
    </source>
</evidence>
<feature type="active site" description="Proton donor" evidence="12">
    <location>
        <position position="173"/>
    </location>
</feature>
<dbReference type="GO" id="GO:0030246">
    <property type="term" value="F:carbohydrate binding"/>
    <property type="evidence" value="ECO:0007669"/>
    <property type="project" value="InterPro"/>
</dbReference>
<dbReference type="EC" id="5.1.3.3" evidence="6 11"/>
<evidence type="ECO:0000256" key="9">
    <source>
        <dbReference type="ARBA" id="ARBA00023235"/>
    </source>
</evidence>
<dbReference type="InterPro" id="IPR011013">
    <property type="entry name" value="Gal_mutarotase_sf_dom"/>
</dbReference>
<dbReference type="CDD" id="cd09019">
    <property type="entry name" value="galactose_mutarotase_like"/>
    <property type="match status" value="1"/>
</dbReference>
<dbReference type="InterPro" id="IPR047215">
    <property type="entry name" value="Galactose_mutarotase-like"/>
</dbReference>
<evidence type="ECO:0000256" key="1">
    <source>
        <dbReference type="ARBA" id="ARBA00001614"/>
    </source>
</evidence>
<dbReference type="GO" id="GO:0004034">
    <property type="term" value="F:aldose 1-epimerase activity"/>
    <property type="evidence" value="ECO:0007669"/>
    <property type="project" value="UniProtKB-EC"/>
</dbReference>
<dbReference type="NCBIfam" id="NF008277">
    <property type="entry name" value="PRK11055.1"/>
    <property type="match status" value="1"/>
</dbReference>
<dbReference type="UniPathway" id="UPA00242"/>
<evidence type="ECO:0000256" key="12">
    <source>
        <dbReference type="PIRSR" id="PIRSR005096-1"/>
    </source>
</evidence>
<evidence type="ECO:0000256" key="11">
    <source>
        <dbReference type="PIRNR" id="PIRNR005096"/>
    </source>
</evidence>
<protein>
    <recommendedName>
        <fullName evidence="7 11">Aldose 1-epimerase</fullName>
        <ecNumber evidence="6 11">5.1.3.3</ecNumber>
    </recommendedName>
</protein>